<sequence>MATSGIGNLGTLIKRLEAATSRLEDITVAQSQSYSQSGQPGAAALAGAAAGAAPPPPPPPPPPAPVEEVKEDPTSVKAWDASVAGALAEYQELSGRIGNPVAEQANIVVKTFAEQRNLILLAASCTKPAGGLQSPAFAKLLQPLQAALMEVIEVRDKNRGEKRYFNHLSTVSEGIPAVGWVAIEPKPGPYVAEMKDSAQFYANRVIKDYKDTDKTQVEWCRSFIKLLEALRTYIMQNQTTGLVWNPQGSDPETFKAGAGSAAAPSAGGPPPPPPPPPVADLSAGSSAQAAPAAGGMDAVFGQLNQGESVTKGLRKVDPSQMTHKNPELRASSTVAAPTKAAPPRPAAKPASLKAKKPPRTELEGNRWNIEYHEDNSNIILDQTELNQTVNIFNCKNCTIQIRGKINAVQMANCQKTSILIDTLVSSLEITGSPSFAAQITGSTPTVLLDSNDSGQLYLSKTSLDTEIIAAKCSAINVNVPLEGGEEGEFEEYALPEQLKFTIDKSAGKKDKIRSEIVVHTA</sequence>
<dbReference type="SUPFAM" id="SSF101278">
    <property type="entry name" value="N-terminal domain of adenylylcyclase associated protein, CAP"/>
    <property type="match status" value="1"/>
</dbReference>
<feature type="region of interest" description="Disordered" evidence="5">
    <location>
        <begin position="315"/>
        <end position="360"/>
    </location>
</feature>
<organism evidence="7 8">
    <name type="scientific">Pseudozyma flocculosa</name>
    <dbReference type="NCBI Taxonomy" id="84751"/>
    <lineage>
        <taxon>Eukaryota</taxon>
        <taxon>Fungi</taxon>
        <taxon>Dikarya</taxon>
        <taxon>Basidiomycota</taxon>
        <taxon>Ustilaginomycotina</taxon>
        <taxon>Ustilaginomycetes</taxon>
        <taxon>Ustilaginales</taxon>
        <taxon>Ustilaginaceae</taxon>
        <taxon>Pseudozyma</taxon>
    </lineage>
</organism>
<name>A0A5C3ESD8_9BASI</name>
<feature type="region of interest" description="Disordered" evidence="5">
    <location>
        <begin position="244"/>
        <end position="293"/>
    </location>
</feature>
<dbReference type="Pfam" id="PF21938">
    <property type="entry name" value="CAP_N"/>
    <property type="match status" value="1"/>
</dbReference>
<feature type="compositionally biased region" description="Low complexity" evidence="5">
    <location>
        <begin position="256"/>
        <end position="266"/>
    </location>
</feature>
<protein>
    <recommendedName>
        <fullName evidence="3 4">Adenylyl cyclase-associated protein</fullName>
    </recommendedName>
</protein>
<dbReference type="InterPro" id="IPR017901">
    <property type="entry name" value="C-CAP_CF_C-like"/>
</dbReference>
<keyword evidence="8" id="KW-1185">Reference proteome</keyword>
<dbReference type="Proteomes" id="UP000323386">
    <property type="component" value="Unassembled WGS sequence"/>
</dbReference>
<proteinExistence type="inferred from homology"/>
<dbReference type="InterPro" id="IPR018106">
    <property type="entry name" value="CAP_CS_N"/>
</dbReference>
<dbReference type="GO" id="GO:0005737">
    <property type="term" value="C:cytoplasm"/>
    <property type="evidence" value="ECO:0007669"/>
    <property type="project" value="TreeGrafter"/>
</dbReference>
<dbReference type="InterPro" id="IPR013912">
    <property type="entry name" value="Adenylate_cyclase-assoc_CAP_C"/>
</dbReference>
<dbReference type="InterPro" id="IPR053950">
    <property type="entry name" value="CAP_N"/>
</dbReference>
<evidence type="ECO:0000313" key="8">
    <source>
        <dbReference type="Proteomes" id="UP000323386"/>
    </source>
</evidence>
<comment type="similarity">
    <text evidence="1 4">Belongs to the CAP family.</text>
</comment>
<dbReference type="OrthoDB" id="77251at2759"/>
<feature type="compositionally biased region" description="Pro residues" evidence="5">
    <location>
        <begin position="53"/>
        <end position="65"/>
    </location>
</feature>
<evidence type="ECO:0000256" key="1">
    <source>
        <dbReference type="ARBA" id="ARBA00007659"/>
    </source>
</evidence>
<dbReference type="InterPro" id="IPR001837">
    <property type="entry name" value="Adenylate_cyclase-assoc_CAP"/>
</dbReference>
<dbReference type="Gene3D" id="1.25.40.330">
    <property type="entry name" value="Adenylate cyclase-associated CAP, N-terminal domain"/>
    <property type="match status" value="1"/>
</dbReference>
<dbReference type="Pfam" id="PF08603">
    <property type="entry name" value="CAP_C"/>
    <property type="match status" value="1"/>
</dbReference>
<dbReference type="InterPro" id="IPR016098">
    <property type="entry name" value="CAP/MinC_C"/>
</dbReference>
<accession>A0A5C3ESD8</accession>
<dbReference type="PANTHER" id="PTHR10652:SF0">
    <property type="entry name" value="ADENYLYL CYCLASE-ASSOCIATED PROTEIN"/>
    <property type="match status" value="1"/>
</dbReference>
<reference evidence="7 8" key="1">
    <citation type="submission" date="2018-03" db="EMBL/GenBank/DDBJ databases">
        <authorList>
            <person name="Guldener U."/>
        </authorList>
    </citation>
    <scope>NUCLEOTIDE SEQUENCE [LARGE SCALE GENOMIC DNA]</scope>
    <source>
        <strain evidence="7 8">DAOM196992</strain>
    </source>
</reference>
<dbReference type="FunFam" id="1.25.40.330:FF:000001">
    <property type="entry name" value="Adenylyl cyclase-associated protein"/>
    <property type="match status" value="1"/>
</dbReference>
<dbReference type="Pfam" id="PF01213">
    <property type="entry name" value="CAP_N-CM"/>
    <property type="match status" value="1"/>
</dbReference>
<evidence type="ECO:0000313" key="7">
    <source>
        <dbReference type="EMBL" id="SPO35158.1"/>
    </source>
</evidence>
<feature type="compositionally biased region" description="Pro residues" evidence="5">
    <location>
        <begin position="267"/>
        <end position="278"/>
    </location>
</feature>
<gene>
    <name evidence="7" type="ORF">PSFLO_00629</name>
</gene>
<feature type="domain" description="C-CAP/cofactor C-like" evidence="6">
    <location>
        <begin position="357"/>
        <end position="494"/>
    </location>
</feature>
<dbReference type="SUPFAM" id="SSF69340">
    <property type="entry name" value="C-terminal domain of adenylylcyclase associated protein"/>
    <property type="match status" value="1"/>
</dbReference>
<dbReference type="PROSITE" id="PS51329">
    <property type="entry name" value="C_CAP_COFACTOR_C"/>
    <property type="match status" value="1"/>
</dbReference>
<feature type="compositionally biased region" description="Low complexity" evidence="5">
    <location>
        <begin position="29"/>
        <end position="52"/>
    </location>
</feature>
<dbReference type="InterPro" id="IPR036222">
    <property type="entry name" value="CAP_N_sf"/>
</dbReference>
<feature type="compositionally biased region" description="Low complexity" evidence="5">
    <location>
        <begin position="282"/>
        <end position="293"/>
    </location>
</feature>
<dbReference type="AlphaFoldDB" id="A0A5C3ESD8"/>
<evidence type="ECO:0000256" key="3">
    <source>
        <dbReference type="ARBA" id="ARBA00072052"/>
    </source>
</evidence>
<evidence type="ECO:0000259" key="6">
    <source>
        <dbReference type="PROSITE" id="PS51329"/>
    </source>
</evidence>
<dbReference type="InterPro" id="IPR006599">
    <property type="entry name" value="CARP_motif"/>
</dbReference>
<dbReference type="PANTHER" id="PTHR10652">
    <property type="entry name" value="ADENYLYL CYCLASE-ASSOCIATED PROTEIN"/>
    <property type="match status" value="1"/>
</dbReference>
<dbReference type="PROSITE" id="PS01088">
    <property type="entry name" value="CAP_1"/>
    <property type="match status" value="1"/>
</dbReference>
<dbReference type="GO" id="GO:0003779">
    <property type="term" value="F:actin binding"/>
    <property type="evidence" value="ECO:0007669"/>
    <property type="project" value="InterPro"/>
</dbReference>
<dbReference type="Gene3D" id="2.160.20.70">
    <property type="match status" value="1"/>
</dbReference>
<dbReference type="EMBL" id="OOIP01000001">
    <property type="protein sequence ID" value="SPO35158.1"/>
    <property type="molecule type" value="Genomic_DNA"/>
</dbReference>
<evidence type="ECO:0000256" key="4">
    <source>
        <dbReference type="RuleBase" id="RU000647"/>
    </source>
</evidence>
<dbReference type="SMART" id="SM00673">
    <property type="entry name" value="CARP"/>
    <property type="match status" value="2"/>
</dbReference>
<feature type="region of interest" description="Disordered" evidence="5">
    <location>
        <begin position="29"/>
        <end position="72"/>
    </location>
</feature>
<dbReference type="GO" id="GO:0019933">
    <property type="term" value="P:cAMP-mediated signaling"/>
    <property type="evidence" value="ECO:0007669"/>
    <property type="project" value="TreeGrafter"/>
</dbReference>
<dbReference type="GO" id="GO:0008179">
    <property type="term" value="F:adenylate cyclase binding"/>
    <property type="evidence" value="ECO:0007669"/>
    <property type="project" value="TreeGrafter"/>
</dbReference>
<dbReference type="InterPro" id="IPR036223">
    <property type="entry name" value="CAP_C_sf"/>
</dbReference>
<evidence type="ECO:0000256" key="5">
    <source>
        <dbReference type="SAM" id="MobiDB-lite"/>
    </source>
</evidence>
<comment type="function">
    <text evidence="2">The N-terminal domain binds to adenylyl cyclase, thereby enabling adenylyl cyclase to be activated by upstream regulatory signals, such as Ras. The C-terminal domain is required for normal cellular morphology and growth control.</text>
</comment>
<dbReference type="InterPro" id="IPR013992">
    <property type="entry name" value="Adenylate_cyclase-assoc_CAP_N"/>
</dbReference>
<dbReference type="GO" id="GO:0007015">
    <property type="term" value="P:actin filament organization"/>
    <property type="evidence" value="ECO:0007669"/>
    <property type="project" value="TreeGrafter"/>
</dbReference>
<evidence type="ECO:0000256" key="2">
    <source>
        <dbReference type="ARBA" id="ARBA00054756"/>
    </source>
</evidence>